<comment type="caution">
    <text evidence="2">The sequence shown here is derived from an EMBL/GenBank/DDBJ whole genome shotgun (WGS) entry which is preliminary data.</text>
</comment>
<feature type="region of interest" description="Disordered" evidence="1">
    <location>
        <begin position="197"/>
        <end position="257"/>
    </location>
</feature>
<dbReference type="InterPro" id="IPR038225">
    <property type="entry name" value="TagF_sf"/>
</dbReference>
<organism evidence="2 3">
    <name type="scientific">Ramlibacter aurantiacus</name>
    <dbReference type="NCBI Taxonomy" id="2801330"/>
    <lineage>
        <taxon>Bacteria</taxon>
        <taxon>Pseudomonadati</taxon>
        <taxon>Pseudomonadota</taxon>
        <taxon>Betaproteobacteria</taxon>
        <taxon>Burkholderiales</taxon>
        <taxon>Comamonadaceae</taxon>
        <taxon>Ramlibacter</taxon>
    </lineage>
</organism>
<proteinExistence type="predicted"/>
<accession>A0A937D2D1</accession>
<feature type="compositionally biased region" description="Polar residues" evidence="1">
    <location>
        <begin position="246"/>
        <end position="257"/>
    </location>
</feature>
<dbReference type="Pfam" id="PF09867">
    <property type="entry name" value="TagF_N"/>
    <property type="match status" value="1"/>
</dbReference>
<dbReference type="AlphaFoldDB" id="A0A937D2D1"/>
<gene>
    <name evidence="2" type="primary">tagF</name>
    <name evidence="2" type="ORF">JI739_04630</name>
</gene>
<keyword evidence="3" id="KW-1185">Reference proteome</keyword>
<feature type="compositionally biased region" description="Basic and acidic residues" evidence="1">
    <location>
        <begin position="214"/>
        <end position="229"/>
    </location>
</feature>
<evidence type="ECO:0000313" key="3">
    <source>
        <dbReference type="Proteomes" id="UP000613011"/>
    </source>
</evidence>
<feature type="compositionally biased region" description="Polar residues" evidence="1">
    <location>
        <begin position="230"/>
        <end position="239"/>
    </location>
</feature>
<evidence type="ECO:0000313" key="2">
    <source>
        <dbReference type="EMBL" id="MBL0419630.1"/>
    </source>
</evidence>
<dbReference type="EMBL" id="JAEQNA010000001">
    <property type="protein sequence ID" value="MBL0419630.1"/>
    <property type="molecule type" value="Genomic_DNA"/>
</dbReference>
<dbReference type="Gene3D" id="3.40.1730.10">
    <property type="entry name" value="pa0076 domain"/>
    <property type="match status" value="1"/>
</dbReference>
<reference evidence="2" key="1">
    <citation type="submission" date="2021-01" db="EMBL/GenBank/DDBJ databases">
        <title>Ramlibacter sp. strain AW1 16S ribosomal RNA gene Genome sequencing and assembly.</title>
        <authorList>
            <person name="Kang M."/>
        </authorList>
    </citation>
    <scope>NUCLEOTIDE SEQUENCE</scope>
    <source>
        <strain evidence="2">AW1</strain>
    </source>
</reference>
<dbReference type="NCBIfam" id="TIGR03373">
    <property type="entry name" value="VI_minor_4"/>
    <property type="match status" value="1"/>
</dbReference>
<dbReference type="Proteomes" id="UP000613011">
    <property type="component" value="Unassembled WGS sequence"/>
</dbReference>
<name>A0A937D2D1_9BURK</name>
<protein>
    <submittedName>
        <fullName evidence="2">Type VI secretion system-associated protein TagF</fullName>
    </submittedName>
</protein>
<sequence>MPGVAVSAPGWHGKLPSLGDFASRRLDARFLEPWDAWLSQGLAMLQAQPDWLDRYLQSPAWRFLLMPGVIDERTWSGVLMPSVDRVGRYYPFTLVATFEVPPALTQAAAHWAWLGQLEDLAFSALDREWSVDELEGRLNRLNPPEPDGESDSVPHSLQWHQGLRGKSCWYAAPAVGASKFLICERLDSNDLPRTLFAPAAPETAGTPAASNDLPRIDHPSAGEGGDRRSLQPSTTTSQEPPCRNPPSISSTTSGPKP</sequence>
<feature type="compositionally biased region" description="Low complexity" evidence="1">
    <location>
        <begin position="197"/>
        <end position="209"/>
    </location>
</feature>
<dbReference type="InterPro" id="IPR017748">
    <property type="entry name" value="TagF"/>
</dbReference>
<evidence type="ECO:0000256" key="1">
    <source>
        <dbReference type="SAM" id="MobiDB-lite"/>
    </source>
</evidence>